<evidence type="ECO:0000256" key="1">
    <source>
        <dbReference type="SAM" id="MobiDB-lite"/>
    </source>
</evidence>
<dbReference type="EMBL" id="CAJNNV010031300">
    <property type="protein sequence ID" value="CAE8635539.1"/>
    <property type="molecule type" value="Genomic_DNA"/>
</dbReference>
<keyword evidence="3" id="KW-1185">Reference proteome</keyword>
<feature type="compositionally biased region" description="Basic and acidic residues" evidence="1">
    <location>
        <begin position="104"/>
        <end position="115"/>
    </location>
</feature>
<protein>
    <submittedName>
        <fullName evidence="2">Uncharacterized protein</fullName>
    </submittedName>
</protein>
<feature type="region of interest" description="Disordered" evidence="1">
    <location>
        <begin position="104"/>
        <end position="157"/>
    </location>
</feature>
<sequence length="210" mass="23715">MESRSSWHGLWEVDEPQRDSTFCTSCGDNIKTNELRFKWCPFQVLSDPRPVQFHAACAVRVGCTGRYSPVRQSTLRKAIGLTATLQSELIEILRAFEPIAECKKAREGPSDEAGGRKRSLQVLKRPAAQTAGPKPLVKAEQTRQQSRRTTRKDGSVEEVVTRIHEQGIFRRKGGALITKCTERRDKKVQRLKGGKTIITETLTVRKVTKR</sequence>
<organism evidence="2 3">
    <name type="scientific">Polarella glacialis</name>
    <name type="common">Dinoflagellate</name>
    <dbReference type="NCBI Taxonomy" id="89957"/>
    <lineage>
        <taxon>Eukaryota</taxon>
        <taxon>Sar</taxon>
        <taxon>Alveolata</taxon>
        <taxon>Dinophyceae</taxon>
        <taxon>Suessiales</taxon>
        <taxon>Suessiaceae</taxon>
        <taxon>Polarella</taxon>
    </lineage>
</organism>
<reference evidence="2" key="1">
    <citation type="submission" date="2021-02" db="EMBL/GenBank/DDBJ databases">
        <authorList>
            <person name="Dougan E. K."/>
            <person name="Rhodes N."/>
            <person name="Thang M."/>
            <person name="Chan C."/>
        </authorList>
    </citation>
    <scope>NUCLEOTIDE SEQUENCE</scope>
</reference>
<gene>
    <name evidence="2" type="ORF">PGLA1383_LOCUS51131</name>
</gene>
<proteinExistence type="predicted"/>
<evidence type="ECO:0000313" key="2">
    <source>
        <dbReference type="EMBL" id="CAE8635539.1"/>
    </source>
</evidence>
<evidence type="ECO:0000313" key="3">
    <source>
        <dbReference type="Proteomes" id="UP000654075"/>
    </source>
</evidence>
<dbReference type="AlphaFoldDB" id="A0A813HDD2"/>
<name>A0A813HDD2_POLGL</name>
<accession>A0A813HDD2</accession>
<dbReference type="Proteomes" id="UP000654075">
    <property type="component" value="Unassembled WGS sequence"/>
</dbReference>
<comment type="caution">
    <text evidence="2">The sequence shown here is derived from an EMBL/GenBank/DDBJ whole genome shotgun (WGS) entry which is preliminary data.</text>
</comment>